<dbReference type="Proteomes" id="UP000282515">
    <property type="component" value="Unassembled WGS sequence"/>
</dbReference>
<evidence type="ECO:0000313" key="7">
    <source>
        <dbReference type="EMBL" id="RLV57381.1"/>
    </source>
</evidence>
<dbReference type="InterPro" id="IPR001753">
    <property type="entry name" value="Enoyl-CoA_hydra/iso"/>
</dbReference>
<keyword evidence="7" id="KW-0413">Isomerase</keyword>
<evidence type="ECO:0000256" key="1">
    <source>
        <dbReference type="ARBA" id="ARBA00005254"/>
    </source>
</evidence>
<dbReference type="InterPro" id="IPR014748">
    <property type="entry name" value="Enoyl-CoA_hydra_C"/>
</dbReference>
<evidence type="ECO:0000256" key="4">
    <source>
        <dbReference type="ARBA" id="ARBA00023717"/>
    </source>
</evidence>
<dbReference type="GO" id="GO:0004300">
    <property type="term" value="F:enoyl-CoA hydratase activity"/>
    <property type="evidence" value="ECO:0007669"/>
    <property type="project" value="UniProtKB-EC"/>
</dbReference>
<dbReference type="AlphaFoldDB" id="A0A3L8PPT3"/>
<dbReference type="GO" id="GO:0016853">
    <property type="term" value="F:isomerase activity"/>
    <property type="evidence" value="ECO:0007669"/>
    <property type="project" value="UniProtKB-KW"/>
</dbReference>
<dbReference type="InterPro" id="IPR029045">
    <property type="entry name" value="ClpP/crotonase-like_dom_sf"/>
</dbReference>
<keyword evidence="2" id="KW-0456">Lyase</keyword>
<dbReference type="CDD" id="cd06558">
    <property type="entry name" value="crotonase-like"/>
    <property type="match status" value="1"/>
</dbReference>
<dbReference type="RefSeq" id="WP_121792789.1">
    <property type="nucleotide sequence ID" value="NZ_RDBF01000001.1"/>
</dbReference>
<reference evidence="7 8" key="1">
    <citation type="submission" date="2018-10" db="EMBL/GenBank/DDBJ databases">
        <title>Aeromicrobium sp. 9W16Y-2 whole genome shotgun sequence.</title>
        <authorList>
            <person name="Li F."/>
        </authorList>
    </citation>
    <scope>NUCLEOTIDE SEQUENCE [LARGE SCALE GENOMIC DNA]</scope>
    <source>
        <strain evidence="7 8">9W16Y-2</strain>
    </source>
</reference>
<comment type="catalytic activity">
    <reaction evidence="3">
        <text>a (3S)-3-hydroxyacyl-CoA = a (2E)-enoyl-CoA + H2O</text>
        <dbReference type="Rhea" id="RHEA:16105"/>
        <dbReference type="ChEBI" id="CHEBI:15377"/>
        <dbReference type="ChEBI" id="CHEBI:57318"/>
        <dbReference type="ChEBI" id="CHEBI:58856"/>
        <dbReference type="EC" id="4.2.1.17"/>
    </reaction>
</comment>
<dbReference type="PROSITE" id="PS00166">
    <property type="entry name" value="ENOYL_COA_HYDRATASE"/>
    <property type="match status" value="1"/>
</dbReference>
<dbReference type="Gene3D" id="1.10.12.10">
    <property type="entry name" value="Lyase 2-enoyl-coa Hydratase, Chain A, domain 2"/>
    <property type="match status" value="1"/>
</dbReference>
<sequence length="258" mass="27855">MNPTADHRLTLAHDDHGVTTIEFERGEANYFDYALISDIARALEQAAHDGRTRAVVLCSVGKHFCAGADFGSPEATYEAGGHHLYDAAVRLFDQPLPIVAAVQGAAVGGGLGLALAADFRVAARDARFWAPFARLGVTQGFGLTVTLPRVVGEQRAAELLLTARRISADEAQDMGLVDEITETAFVRERAHRLAAVIASNAPLATREIRSLLRADLAPAVREATRNERRRQDVLQATSDHREGVAASLARRTPRFAGR</sequence>
<evidence type="ECO:0000256" key="3">
    <source>
        <dbReference type="ARBA" id="ARBA00023709"/>
    </source>
</evidence>
<protein>
    <submittedName>
        <fullName evidence="7">Enoyl-CoA hydratase/isomerase family protein</fullName>
    </submittedName>
</protein>
<dbReference type="PANTHER" id="PTHR11941">
    <property type="entry name" value="ENOYL-COA HYDRATASE-RELATED"/>
    <property type="match status" value="1"/>
</dbReference>
<keyword evidence="8" id="KW-1185">Reference proteome</keyword>
<accession>A0A3L8PPT3</accession>
<name>A0A3L8PPT3_9ACTN</name>
<evidence type="ECO:0000313" key="8">
    <source>
        <dbReference type="Proteomes" id="UP000282515"/>
    </source>
</evidence>
<dbReference type="OrthoDB" id="4308938at2"/>
<comment type="caution">
    <text evidence="7">The sequence shown here is derived from an EMBL/GenBank/DDBJ whole genome shotgun (WGS) entry which is preliminary data.</text>
</comment>
<feature type="region of interest" description="Disordered" evidence="6">
    <location>
        <begin position="223"/>
        <end position="258"/>
    </location>
</feature>
<dbReference type="Gene3D" id="3.90.226.10">
    <property type="entry name" value="2-enoyl-CoA Hydratase, Chain A, domain 1"/>
    <property type="match status" value="1"/>
</dbReference>
<dbReference type="Pfam" id="PF00378">
    <property type="entry name" value="ECH_1"/>
    <property type="match status" value="1"/>
</dbReference>
<comment type="catalytic activity">
    <reaction evidence="4">
        <text>a 4-saturated-(3S)-3-hydroxyacyl-CoA = a (3E)-enoyl-CoA + H2O</text>
        <dbReference type="Rhea" id="RHEA:20724"/>
        <dbReference type="ChEBI" id="CHEBI:15377"/>
        <dbReference type="ChEBI" id="CHEBI:58521"/>
        <dbReference type="ChEBI" id="CHEBI:137480"/>
        <dbReference type="EC" id="4.2.1.17"/>
    </reaction>
</comment>
<evidence type="ECO:0000256" key="5">
    <source>
        <dbReference type="RuleBase" id="RU003707"/>
    </source>
</evidence>
<gene>
    <name evidence="7" type="ORF">D9V41_01725</name>
</gene>
<comment type="similarity">
    <text evidence="1 5">Belongs to the enoyl-CoA hydratase/isomerase family.</text>
</comment>
<feature type="compositionally biased region" description="Basic and acidic residues" evidence="6">
    <location>
        <begin position="223"/>
        <end position="243"/>
    </location>
</feature>
<evidence type="ECO:0000256" key="2">
    <source>
        <dbReference type="ARBA" id="ARBA00023239"/>
    </source>
</evidence>
<dbReference type="EMBL" id="RDBF01000001">
    <property type="protein sequence ID" value="RLV57381.1"/>
    <property type="molecule type" value="Genomic_DNA"/>
</dbReference>
<proteinExistence type="inferred from homology"/>
<dbReference type="PANTHER" id="PTHR11941:SF54">
    <property type="entry name" value="ENOYL-COA HYDRATASE, MITOCHONDRIAL"/>
    <property type="match status" value="1"/>
</dbReference>
<dbReference type="GO" id="GO:0006635">
    <property type="term" value="P:fatty acid beta-oxidation"/>
    <property type="evidence" value="ECO:0007669"/>
    <property type="project" value="TreeGrafter"/>
</dbReference>
<evidence type="ECO:0000256" key="6">
    <source>
        <dbReference type="SAM" id="MobiDB-lite"/>
    </source>
</evidence>
<dbReference type="SUPFAM" id="SSF52096">
    <property type="entry name" value="ClpP/crotonase"/>
    <property type="match status" value="1"/>
</dbReference>
<organism evidence="7 8">
    <name type="scientific">Aeromicrobium phragmitis</name>
    <dbReference type="NCBI Taxonomy" id="2478914"/>
    <lineage>
        <taxon>Bacteria</taxon>
        <taxon>Bacillati</taxon>
        <taxon>Actinomycetota</taxon>
        <taxon>Actinomycetes</taxon>
        <taxon>Propionibacteriales</taxon>
        <taxon>Nocardioidaceae</taxon>
        <taxon>Aeromicrobium</taxon>
    </lineage>
</organism>
<dbReference type="InterPro" id="IPR018376">
    <property type="entry name" value="Enoyl-CoA_hyd/isom_CS"/>
</dbReference>